<keyword evidence="2" id="KW-1185">Reference proteome</keyword>
<name>A0ABT3CZC0_9BACT</name>
<dbReference type="Proteomes" id="UP001300692">
    <property type="component" value="Unassembled WGS sequence"/>
</dbReference>
<evidence type="ECO:0000313" key="1">
    <source>
        <dbReference type="EMBL" id="MCV9388558.1"/>
    </source>
</evidence>
<gene>
    <name evidence="1" type="ORF">N7U62_17870</name>
</gene>
<protein>
    <recommendedName>
        <fullName evidence="3">N-terminal domain of toast_rack, DUF2154</fullName>
    </recommendedName>
</protein>
<organism evidence="1 2">
    <name type="scientific">Reichenbachiella ulvae</name>
    <dbReference type="NCBI Taxonomy" id="2980104"/>
    <lineage>
        <taxon>Bacteria</taxon>
        <taxon>Pseudomonadati</taxon>
        <taxon>Bacteroidota</taxon>
        <taxon>Cytophagia</taxon>
        <taxon>Cytophagales</taxon>
        <taxon>Reichenbachiellaceae</taxon>
        <taxon>Reichenbachiella</taxon>
    </lineage>
</organism>
<accession>A0ABT3CZC0</accession>
<proteinExistence type="predicted"/>
<sequence>MLRILLVALAICVGGYEGFGQLKKFYTVKNDVTFDTVNFSMKATSGTCFVKPSHHNDPVTIYGNPSLSDVNPTFTSDIKYTTNFVHLELEDYNQKGLSHAITYNVFGSEDGSEEKDFWKIYLTDQKIYNLNLTYGVGDNHINLSDLAVSRFKIQSGSADVNIHYDDKGMNRCQMDTFSVIVDLGNLVAQKMHLARAKNVIAEVGFGTAVLDFGEGVNSPCKVNASVGAGTLKIKIPENDFPAIIRFKSSPLCKYSLEQGFKEIEPDVYANKSYSPKAENIMEFVIDVALGNITFEYIK</sequence>
<evidence type="ECO:0008006" key="3">
    <source>
        <dbReference type="Google" id="ProtNLM"/>
    </source>
</evidence>
<comment type="caution">
    <text evidence="1">The sequence shown here is derived from an EMBL/GenBank/DDBJ whole genome shotgun (WGS) entry which is preliminary data.</text>
</comment>
<evidence type="ECO:0000313" key="2">
    <source>
        <dbReference type="Proteomes" id="UP001300692"/>
    </source>
</evidence>
<dbReference type="EMBL" id="JAOYOD010000001">
    <property type="protein sequence ID" value="MCV9388558.1"/>
    <property type="molecule type" value="Genomic_DNA"/>
</dbReference>
<reference evidence="1 2" key="1">
    <citation type="submission" date="2022-10" db="EMBL/GenBank/DDBJ databases">
        <title>Comparative genomics and taxonomic characterization of three novel marine species of genus Reichenbachiella exhibiting antioxidant and polysaccharide degradation activities.</title>
        <authorList>
            <person name="Muhammad N."/>
            <person name="Lee Y.-J."/>
            <person name="Ko J."/>
            <person name="Kim S.-G."/>
        </authorList>
    </citation>
    <scope>NUCLEOTIDE SEQUENCE [LARGE SCALE GENOMIC DNA]</scope>
    <source>
        <strain evidence="1 2">ABR2-5</strain>
    </source>
</reference>
<dbReference type="RefSeq" id="WP_264139431.1">
    <property type="nucleotide sequence ID" value="NZ_JAOYOD010000001.1"/>
</dbReference>